<keyword evidence="4" id="KW-0677">Repeat</keyword>
<dbReference type="Proteomes" id="UP000663825">
    <property type="component" value="Unassembled WGS sequence"/>
</dbReference>
<evidence type="ECO:0000313" key="9">
    <source>
        <dbReference type="Proteomes" id="UP000663825"/>
    </source>
</evidence>
<dbReference type="EMBL" id="CAJNXB010000006">
    <property type="protein sequence ID" value="CAF2976881.1"/>
    <property type="molecule type" value="Genomic_DNA"/>
</dbReference>
<dbReference type="InterPro" id="IPR002048">
    <property type="entry name" value="EF_hand_dom"/>
</dbReference>
<evidence type="ECO:0000256" key="1">
    <source>
        <dbReference type="ARBA" id="ARBA00006049"/>
    </source>
</evidence>
<evidence type="ECO:0000256" key="6">
    <source>
        <dbReference type="ARBA" id="ARBA00023288"/>
    </source>
</evidence>
<organism evidence="8 9">
    <name type="scientific">Rotaria socialis</name>
    <dbReference type="NCBI Taxonomy" id="392032"/>
    <lineage>
        <taxon>Eukaryota</taxon>
        <taxon>Metazoa</taxon>
        <taxon>Spiralia</taxon>
        <taxon>Gnathifera</taxon>
        <taxon>Rotifera</taxon>
        <taxon>Eurotatoria</taxon>
        <taxon>Bdelloidea</taxon>
        <taxon>Philodinida</taxon>
        <taxon>Philodinidae</taxon>
        <taxon>Rotaria</taxon>
    </lineage>
</organism>
<dbReference type="SUPFAM" id="SSF47473">
    <property type="entry name" value="EF-hand"/>
    <property type="match status" value="1"/>
</dbReference>
<dbReference type="InterPro" id="IPR028846">
    <property type="entry name" value="Recoverin"/>
</dbReference>
<dbReference type="AlphaFoldDB" id="A0A817K7Q9"/>
<evidence type="ECO:0000256" key="2">
    <source>
        <dbReference type="ARBA" id="ARBA00022707"/>
    </source>
</evidence>
<proteinExistence type="inferred from homology"/>
<sequence length="212" mass="25575">MDPCVLRNIFRSHRPSQLTLSQLKQLSNQFNLSAEEIQRWYQRFILCYPYGYVSIQEFLAYLKQLNIDRENQQYQLPKSLIKQLFYTLDLNKDRKLNFEEFFQFNFLINQGTDQDKLKFILTIHDRHSIYYTRQEIVDILKTLFDLLNISKQTNELSERINMILTSSKMNHNTTKICWNTFCTYVLNQSSSFQILLSNQLDTENVDKFKFLF</sequence>
<name>A0A817K7Q9_9BILA</name>
<keyword evidence="3" id="KW-0479">Metal-binding</keyword>
<evidence type="ECO:0000256" key="4">
    <source>
        <dbReference type="ARBA" id="ARBA00022737"/>
    </source>
</evidence>
<keyword evidence="5" id="KW-0106">Calcium</keyword>
<evidence type="ECO:0000256" key="3">
    <source>
        <dbReference type="ARBA" id="ARBA00022723"/>
    </source>
</evidence>
<dbReference type="OrthoDB" id="10020907at2759"/>
<gene>
    <name evidence="8" type="ORF">TIS948_LOCUS226</name>
</gene>
<evidence type="ECO:0000259" key="7">
    <source>
        <dbReference type="PROSITE" id="PS50222"/>
    </source>
</evidence>
<keyword evidence="2" id="KW-0519">Myristate</keyword>
<keyword evidence="6" id="KW-0449">Lipoprotein</keyword>
<dbReference type="InterPro" id="IPR018247">
    <property type="entry name" value="EF_Hand_1_Ca_BS"/>
</dbReference>
<protein>
    <recommendedName>
        <fullName evidence="7">EF-hand domain-containing protein</fullName>
    </recommendedName>
</protein>
<comment type="similarity">
    <text evidence="1">Belongs to the recoverin family.</text>
</comment>
<feature type="domain" description="EF-hand" evidence="7">
    <location>
        <begin position="76"/>
        <end position="111"/>
    </location>
</feature>
<reference evidence="8" key="1">
    <citation type="submission" date="2021-02" db="EMBL/GenBank/DDBJ databases">
        <authorList>
            <person name="Nowell W R."/>
        </authorList>
    </citation>
    <scope>NUCLEOTIDE SEQUENCE</scope>
</reference>
<comment type="caution">
    <text evidence="8">The sequence shown here is derived from an EMBL/GenBank/DDBJ whole genome shotgun (WGS) entry which is preliminary data.</text>
</comment>
<dbReference type="GO" id="GO:0005509">
    <property type="term" value="F:calcium ion binding"/>
    <property type="evidence" value="ECO:0007669"/>
    <property type="project" value="InterPro"/>
</dbReference>
<dbReference type="PROSITE" id="PS50222">
    <property type="entry name" value="EF_HAND_2"/>
    <property type="match status" value="1"/>
</dbReference>
<dbReference type="InterPro" id="IPR011992">
    <property type="entry name" value="EF-hand-dom_pair"/>
</dbReference>
<accession>A0A817K7Q9</accession>
<evidence type="ECO:0000256" key="5">
    <source>
        <dbReference type="ARBA" id="ARBA00022837"/>
    </source>
</evidence>
<dbReference type="Gene3D" id="1.10.238.10">
    <property type="entry name" value="EF-hand"/>
    <property type="match status" value="1"/>
</dbReference>
<dbReference type="PANTHER" id="PTHR23055">
    <property type="entry name" value="CALCIUM BINDING PROTEINS"/>
    <property type="match status" value="1"/>
</dbReference>
<dbReference type="PROSITE" id="PS00018">
    <property type="entry name" value="EF_HAND_1"/>
    <property type="match status" value="1"/>
</dbReference>
<dbReference type="PANTHER" id="PTHR23055:SF178">
    <property type="entry name" value="NEUROCALCIN HOMOLOG"/>
    <property type="match status" value="1"/>
</dbReference>
<evidence type="ECO:0000313" key="8">
    <source>
        <dbReference type="EMBL" id="CAF2976881.1"/>
    </source>
</evidence>